<feature type="transmembrane region" description="Helical" evidence="1">
    <location>
        <begin position="167"/>
        <end position="186"/>
    </location>
</feature>
<feature type="transmembrane region" description="Helical" evidence="1">
    <location>
        <begin position="39"/>
        <end position="57"/>
    </location>
</feature>
<dbReference type="Proteomes" id="UP000225605">
    <property type="component" value="Unassembled WGS sequence"/>
</dbReference>
<dbReference type="EMBL" id="NIBT01000003">
    <property type="protein sequence ID" value="PHM26530.1"/>
    <property type="molecule type" value="Genomic_DNA"/>
</dbReference>
<evidence type="ECO:0000313" key="4">
    <source>
        <dbReference type="EMBL" id="RKE91775.1"/>
    </source>
</evidence>
<dbReference type="AlphaFoldDB" id="A0A2D0IX56"/>
<dbReference type="OrthoDB" id="9767863at2"/>
<reference evidence="3 5" key="1">
    <citation type="journal article" date="2017" name="Nat. Microbiol.">
        <title>Natural product diversity associated with the nematode symbionts Photorhabdus and Xenorhabdus.</title>
        <authorList>
            <person name="Tobias N.J."/>
            <person name="Wolff H."/>
            <person name="Djahanschiri B."/>
            <person name="Grundmann F."/>
            <person name="Kronenwerth M."/>
            <person name="Shi Y.M."/>
            <person name="Simonyi S."/>
            <person name="Grun P."/>
            <person name="Shapiro-Ilan D."/>
            <person name="Pidot S.J."/>
            <person name="Stinear T.P."/>
            <person name="Ebersberger I."/>
            <person name="Bode H.B."/>
        </authorList>
    </citation>
    <scope>NUCLEOTIDE SEQUENCE [LARGE SCALE GENOMIC DNA]</scope>
    <source>
        <strain evidence="3 5">DSM 16337</strain>
    </source>
</reference>
<keyword evidence="1" id="KW-0472">Membrane</keyword>
<dbReference type="Proteomes" id="UP000283568">
    <property type="component" value="Unassembled WGS sequence"/>
</dbReference>
<comment type="caution">
    <text evidence="3">The sequence shown here is derived from an EMBL/GenBank/DDBJ whole genome shotgun (WGS) entry which is preliminary data.</text>
</comment>
<feature type="transmembrane region" description="Helical" evidence="1">
    <location>
        <begin position="225"/>
        <end position="242"/>
    </location>
</feature>
<feature type="transmembrane region" description="Helical" evidence="1">
    <location>
        <begin position="248"/>
        <end position="264"/>
    </location>
</feature>
<feature type="domain" description="Acyltransferase 3" evidence="2">
    <location>
        <begin position="5"/>
        <end position="314"/>
    </location>
</feature>
<keyword evidence="1" id="KW-1133">Transmembrane helix</keyword>
<keyword evidence="6" id="KW-1185">Reference proteome</keyword>
<sequence>MRRNNCFDVIRLLAALMVLFSHHFALSGMPEPTIANMESLGGISVIVFFSISGYLICMSGMRSEGFSGFMAKRCRRIFPALIPCSIFVFVIIGCIINYGNITEYLSSPIFVNILKTVTLQNVDTSYLASNFIFKPSMMGSLWSLPVEFACYLILGCAISITRSTSVYPLIFAIFLVAALYVLKTGYNDFFFNVPVDMLITRGMCFFLGASLAISVDAWNKKEIKIFTLIILSAYMMTTTPLIDHKIVGYIFFSLLAIFIGVSFEDKVISGKFDYSYGIYIYAFPVQQVSINMMGLGFYGSMILSFIMTIILAALSWHLVESPFLRKKKSDKLNQLKMVMKWKLWAQVIKNYSR</sequence>
<reference evidence="4 6" key="2">
    <citation type="submission" date="2018-09" db="EMBL/GenBank/DDBJ databases">
        <title>Genomic Encyclopedia of Archaeal and Bacterial Type Strains, Phase II (KMG-II): from individual species to whole genera.</title>
        <authorList>
            <person name="Goeker M."/>
        </authorList>
    </citation>
    <scope>NUCLEOTIDE SEQUENCE [LARGE SCALE GENOMIC DNA]</scope>
    <source>
        <strain evidence="4 6">DSM 16337</strain>
    </source>
</reference>
<dbReference type="Pfam" id="PF01757">
    <property type="entry name" value="Acyl_transf_3"/>
    <property type="match status" value="1"/>
</dbReference>
<keyword evidence="1" id="KW-0812">Transmembrane</keyword>
<evidence type="ECO:0000313" key="5">
    <source>
        <dbReference type="Proteomes" id="UP000225605"/>
    </source>
</evidence>
<evidence type="ECO:0000259" key="2">
    <source>
        <dbReference type="Pfam" id="PF01757"/>
    </source>
</evidence>
<feature type="transmembrane region" description="Helical" evidence="1">
    <location>
        <begin position="77"/>
        <end position="98"/>
    </location>
</feature>
<evidence type="ECO:0000256" key="1">
    <source>
        <dbReference type="SAM" id="Phobius"/>
    </source>
</evidence>
<feature type="transmembrane region" description="Helical" evidence="1">
    <location>
        <begin position="276"/>
        <end position="295"/>
    </location>
</feature>
<feature type="transmembrane region" description="Helical" evidence="1">
    <location>
        <begin position="9"/>
        <end position="27"/>
    </location>
</feature>
<accession>A0A2D0IX56</accession>
<gene>
    <name evidence="4" type="ORF">BDE27_2049</name>
    <name evidence="3" type="ORF">Xehl_00871</name>
</gene>
<dbReference type="GO" id="GO:0016747">
    <property type="term" value="F:acyltransferase activity, transferring groups other than amino-acyl groups"/>
    <property type="evidence" value="ECO:0007669"/>
    <property type="project" value="InterPro"/>
</dbReference>
<name>A0A2D0IX56_9GAMM</name>
<evidence type="ECO:0000313" key="6">
    <source>
        <dbReference type="Proteomes" id="UP000283568"/>
    </source>
</evidence>
<evidence type="ECO:0000313" key="3">
    <source>
        <dbReference type="EMBL" id="PHM26530.1"/>
    </source>
</evidence>
<dbReference type="RefSeq" id="WP_099131449.1">
    <property type="nucleotide sequence ID" value="NZ_CAWNOJ010000042.1"/>
</dbReference>
<organism evidence="3 5">
    <name type="scientific">Xenorhabdus ehlersii</name>
    <dbReference type="NCBI Taxonomy" id="290111"/>
    <lineage>
        <taxon>Bacteria</taxon>
        <taxon>Pseudomonadati</taxon>
        <taxon>Pseudomonadota</taxon>
        <taxon>Gammaproteobacteria</taxon>
        <taxon>Enterobacterales</taxon>
        <taxon>Morganellaceae</taxon>
        <taxon>Xenorhabdus</taxon>
    </lineage>
</organism>
<protein>
    <submittedName>
        <fullName evidence="4">Peptidoglycan/LPS O-acetylase OafA/YrhL</fullName>
    </submittedName>
</protein>
<dbReference type="InterPro" id="IPR002656">
    <property type="entry name" value="Acyl_transf_3_dom"/>
</dbReference>
<dbReference type="EMBL" id="RAQI01000002">
    <property type="protein sequence ID" value="RKE91775.1"/>
    <property type="molecule type" value="Genomic_DNA"/>
</dbReference>
<dbReference type="PANTHER" id="PTHR23028">
    <property type="entry name" value="ACETYLTRANSFERASE"/>
    <property type="match status" value="1"/>
</dbReference>
<feature type="transmembrane region" description="Helical" evidence="1">
    <location>
        <begin position="141"/>
        <end position="160"/>
    </location>
</feature>
<dbReference type="InterPro" id="IPR050879">
    <property type="entry name" value="Acyltransferase_3"/>
</dbReference>
<feature type="transmembrane region" description="Helical" evidence="1">
    <location>
        <begin position="301"/>
        <end position="319"/>
    </location>
</feature>
<feature type="transmembrane region" description="Helical" evidence="1">
    <location>
        <begin position="198"/>
        <end position="218"/>
    </location>
</feature>
<proteinExistence type="predicted"/>